<organism evidence="2 3">
    <name type="scientific">Effusibacillus lacus</name>
    <dbReference type="NCBI Taxonomy" id="1348429"/>
    <lineage>
        <taxon>Bacteria</taxon>
        <taxon>Bacillati</taxon>
        <taxon>Bacillota</taxon>
        <taxon>Bacilli</taxon>
        <taxon>Bacillales</taxon>
        <taxon>Alicyclobacillaceae</taxon>
        <taxon>Effusibacillus</taxon>
    </lineage>
</organism>
<accession>A0A292YN98</accession>
<proteinExistence type="predicted"/>
<evidence type="ECO:0000313" key="3">
    <source>
        <dbReference type="Proteomes" id="UP000217785"/>
    </source>
</evidence>
<dbReference type="Proteomes" id="UP000217785">
    <property type="component" value="Unassembled WGS sequence"/>
</dbReference>
<sequence length="170" mass="19137">MKERILKILVFLYLLLMFAAGFVWMALLQGDVLDSMSIGPVILSLGKEYQLYGAAGTIGGTLYALRLFYWHNIRGILNIRKWWIWYFLRPIMSAGTAVMTVILFQSGILLINIADSLMPRIGFSFLIGYGFGKVMDKLDGLTEALFNGTAAKQSSETKNPDRSIEQMKQP</sequence>
<keyword evidence="1" id="KW-0812">Transmembrane</keyword>
<keyword evidence="3" id="KW-1185">Reference proteome</keyword>
<feature type="transmembrane region" description="Helical" evidence="1">
    <location>
        <begin position="82"/>
        <end position="104"/>
    </location>
</feature>
<gene>
    <name evidence="2" type="ORF">EFBL_1859</name>
</gene>
<protein>
    <submittedName>
        <fullName evidence="2">Uncharacterized protein</fullName>
    </submittedName>
</protein>
<feature type="transmembrane region" description="Helical" evidence="1">
    <location>
        <begin position="49"/>
        <end position="70"/>
    </location>
</feature>
<feature type="transmembrane region" description="Helical" evidence="1">
    <location>
        <begin position="110"/>
        <end position="131"/>
    </location>
</feature>
<comment type="caution">
    <text evidence="2">The sequence shown here is derived from an EMBL/GenBank/DDBJ whole genome shotgun (WGS) entry which is preliminary data.</text>
</comment>
<dbReference type="AlphaFoldDB" id="A0A292YN98"/>
<keyword evidence="1" id="KW-1133">Transmembrane helix</keyword>
<dbReference type="EMBL" id="BDUF01000053">
    <property type="protein sequence ID" value="GAX90233.1"/>
    <property type="molecule type" value="Genomic_DNA"/>
</dbReference>
<keyword evidence="1" id="KW-0472">Membrane</keyword>
<evidence type="ECO:0000256" key="1">
    <source>
        <dbReference type="SAM" id="Phobius"/>
    </source>
</evidence>
<evidence type="ECO:0000313" key="2">
    <source>
        <dbReference type="EMBL" id="GAX90233.1"/>
    </source>
</evidence>
<reference evidence="3" key="1">
    <citation type="submission" date="2017-07" db="EMBL/GenBank/DDBJ databases">
        <title>Draft genome sequence of Effusibacillus lacus strain skLN1.</title>
        <authorList>
            <person name="Watanabe M."/>
            <person name="Kojima H."/>
            <person name="Fukui M."/>
        </authorList>
    </citation>
    <scope>NUCLEOTIDE SEQUENCE [LARGE SCALE GENOMIC DNA]</scope>
    <source>
        <strain evidence="3">skLN1</strain>
    </source>
</reference>
<name>A0A292YN98_9BACL</name>
<feature type="transmembrane region" description="Helical" evidence="1">
    <location>
        <begin position="9"/>
        <end position="29"/>
    </location>
</feature>